<evidence type="ECO:0000256" key="10">
    <source>
        <dbReference type="ARBA" id="ARBA00023128"/>
    </source>
</evidence>
<evidence type="ECO:0000256" key="3">
    <source>
        <dbReference type="ARBA" id="ARBA00007294"/>
    </source>
</evidence>
<name>A0A8X7XQP6_POLSE</name>
<evidence type="ECO:0000256" key="11">
    <source>
        <dbReference type="ARBA" id="ARBA00023136"/>
    </source>
</evidence>
<keyword evidence="8 14" id="KW-0809">Transit peptide</keyword>
<comment type="function">
    <text evidence="12">Membrane-anchoring subunit of succinate dehydrogenase (SDH) that is involved in complex II of the mitochondrial electron transport chain and is responsible for transferring electrons from succinate to ubiquinone (coenzyme Q). SDH also oxidizes malate to the non-canonical enol form of oxaloacetate, enol-oxaloacetate. Enol-oxaloacetate, which is a potent inhibitor of the succinate dehydrogenase activity, is further isomerized into keto-oxaloacetate.</text>
</comment>
<comment type="caution">
    <text evidence="16">The sequence shown here is derived from an EMBL/GenBank/DDBJ whole genome shotgun (WGS) entry which is preliminary data.</text>
</comment>
<evidence type="ECO:0000256" key="15">
    <source>
        <dbReference type="SAM" id="MobiDB-lite"/>
    </source>
</evidence>
<keyword evidence="6" id="KW-0812">Transmembrane</keyword>
<gene>
    <name evidence="16" type="primary">Sdhda</name>
    <name evidence="16" type="ORF">GTO96_0023025</name>
</gene>
<dbReference type="Gene3D" id="1.20.1300.10">
    <property type="entry name" value="Fumarate reductase/succinate dehydrogenase, transmembrane subunit"/>
    <property type="match status" value="1"/>
</dbReference>
<evidence type="ECO:0000256" key="7">
    <source>
        <dbReference type="ARBA" id="ARBA00022792"/>
    </source>
</evidence>
<evidence type="ECO:0000256" key="1">
    <source>
        <dbReference type="ARBA" id="ARBA00004448"/>
    </source>
</evidence>
<dbReference type="Proteomes" id="UP000886611">
    <property type="component" value="Unassembled WGS sequence"/>
</dbReference>
<keyword evidence="14" id="KW-0479">Metal-binding</keyword>
<dbReference type="GO" id="GO:0048039">
    <property type="term" value="F:ubiquinone binding"/>
    <property type="evidence" value="ECO:0007669"/>
    <property type="project" value="TreeGrafter"/>
</dbReference>
<keyword evidence="14" id="KW-0816">Tricarboxylic acid cycle</keyword>
<evidence type="ECO:0000256" key="14">
    <source>
        <dbReference type="RuleBase" id="RU364031"/>
    </source>
</evidence>
<organism evidence="16 17">
    <name type="scientific">Polypterus senegalus</name>
    <name type="common">Senegal bichir</name>
    <dbReference type="NCBI Taxonomy" id="55291"/>
    <lineage>
        <taxon>Eukaryota</taxon>
        <taxon>Metazoa</taxon>
        <taxon>Chordata</taxon>
        <taxon>Craniata</taxon>
        <taxon>Vertebrata</taxon>
        <taxon>Euteleostomi</taxon>
        <taxon>Actinopterygii</taxon>
        <taxon>Polypteriformes</taxon>
        <taxon>Polypteridae</taxon>
        <taxon>Polypterus</taxon>
    </lineage>
</organism>
<keyword evidence="10 14" id="KW-0496">Mitochondrion</keyword>
<evidence type="ECO:0000256" key="13">
    <source>
        <dbReference type="PIRSR" id="PIRSR607992-1"/>
    </source>
</evidence>
<keyword evidence="5 14" id="KW-0813">Transport</keyword>
<dbReference type="GO" id="GO:0006121">
    <property type="term" value="P:mitochondrial electron transport, succinate to ubiquinone"/>
    <property type="evidence" value="ECO:0007669"/>
    <property type="project" value="TreeGrafter"/>
</dbReference>
<evidence type="ECO:0000256" key="4">
    <source>
        <dbReference type="ARBA" id="ARBA00011758"/>
    </source>
</evidence>
<feature type="binding site" evidence="13">
    <location>
        <position position="145"/>
    </location>
    <ligand>
        <name>a ubiquinone</name>
        <dbReference type="ChEBI" id="CHEBI:16389"/>
        <note>ligand shared with IP/SDHB</note>
    </ligand>
</feature>
<dbReference type="GO" id="GO:0005743">
    <property type="term" value="C:mitochondrial inner membrane"/>
    <property type="evidence" value="ECO:0007669"/>
    <property type="project" value="UniProtKB-SubCell"/>
</dbReference>
<evidence type="ECO:0000256" key="6">
    <source>
        <dbReference type="ARBA" id="ARBA00022692"/>
    </source>
</evidence>
<feature type="compositionally biased region" description="Basic and acidic residues" evidence="15">
    <location>
        <begin position="1"/>
        <end position="11"/>
    </location>
</feature>
<feature type="non-terminal residue" evidence="16">
    <location>
        <position position="1"/>
    </location>
</feature>
<accession>A0A8X7XQP6</accession>
<evidence type="ECO:0000256" key="2">
    <source>
        <dbReference type="ARBA" id="ARBA00005163"/>
    </source>
</evidence>
<keyword evidence="9" id="KW-1133">Transmembrane helix</keyword>
<dbReference type="AlphaFoldDB" id="A0A8X7XQP6"/>
<comment type="similarity">
    <text evidence="3 14">Belongs to the CybS family.</text>
</comment>
<comment type="subcellular location">
    <subcellularLocation>
        <location evidence="1 14">Mitochondrion inner membrane</location>
        <topology evidence="1 14">Multi-pass membrane protein</topology>
    </subcellularLocation>
</comment>
<evidence type="ECO:0000256" key="8">
    <source>
        <dbReference type="ARBA" id="ARBA00022946"/>
    </source>
</evidence>
<keyword evidence="14" id="KW-0349">Heme</keyword>
<keyword evidence="7 14" id="KW-0999">Mitochondrion inner membrane</keyword>
<evidence type="ECO:0000313" key="16">
    <source>
        <dbReference type="EMBL" id="KAG2469862.1"/>
    </source>
</evidence>
<proteinExistence type="inferred from homology"/>
<keyword evidence="14" id="KW-0408">Iron</keyword>
<dbReference type="GO" id="GO:0006099">
    <property type="term" value="P:tricarboxylic acid cycle"/>
    <property type="evidence" value="ECO:0007669"/>
    <property type="project" value="UniProtKB-KW"/>
</dbReference>
<dbReference type="PANTHER" id="PTHR13337">
    <property type="entry name" value="SUCCINATE DEHYDROGENASE"/>
    <property type="match status" value="1"/>
</dbReference>
<evidence type="ECO:0000256" key="5">
    <source>
        <dbReference type="ARBA" id="ARBA00022448"/>
    </source>
</evidence>
<evidence type="ECO:0000313" key="17">
    <source>
        <dbReference type="Proteomes" id="UP000886611"/>
    </source>
</evidence>
<reference evidence="16 17" key="1">
    <citation type="journal article" date="2021" name="Cell">
        <title>Tracing the genetic footprints of vertebrate landing in non-teleost ray-finned fishes.</title>
        <authorList>
            <person name="Bi X."/>
            <person name="Wang K."/>
            <person name="Yang L."/>
            <person name="Pan H."/>
            <person name="Jiang H."/>
            <person name="Wei Q."/>
            <person name="Fang M."/>
            <person name="Yu H."/>
            <person name="Zhu C."/>
            <person name="Cai Y."/>
            <person name="He Y."/>
            <person name="Gan X."/>
            <person name="Zeng H."/>
            <person name="Yu D."/>
            <person name="Zhu Y."/>
            <person name="Jiang H."/>
            <person name="Qiu Q."/>
            <person name="Yang H."/>
            <person name="Zhang Y.E."/>
            <person name="Wang W."/>
            <person name="Zhu M."/>
            <person name="He S."/>
            <person name="Zhang G."/>
        </authorList>
    </citation>
    <scope>NUCLEOTIDE SEQUENCE [LARGE SCALE GENOMIC DNA]</scope>
    <source>
        <strain evidence="16">Bchr_013</strain>
    </source>
</reference>
<dbReference type="InterPro" id="IPR034804">
    <property type="entry name" value="SQR/QFR_C/D"/>
</dbReference>
<evidence type="ECO:0000256" key="12">
    <source>
        <dbReference type="ARBA" id="ARBA00045847"/>
    </source>
</evidence>
<dbReference type="EMBL" id="JAATIS010000147">
    <property type="protein sequence ID" value="KAG2469862.1"/>
    <property type="molecule type" value="Genomic_DNA"/>
</dbReference>
<dbReference type="InterPro" id="IPR007992">
    <property type="entry name" value="CybS"/>
</dbReference>
<protein>
    <recommendedName>
        <fullName evidence="14">Succinate dehydrogenase [ubiquinone] cytochrome b small subunit</fullName>
    </recommendedName>
</protein>
<keyword evidence="11 14" id="KW-0472">Membrane</keyword>
<dbReference type="GO" id="GO:0020037">
    <property type="term" value="F:heme binding"/>
    <property type="evidence" value="ECO:0007669"/>
    <property type="project" value="TreeGrafter"/>
</dbReference>
<dbReference type="PANTHER" id="PTHR13337:SF2">
    <property type="entry name" value="SUCCINATE DEHYDROGENASE [UBIQUINONE] CYTOCHROME B SMALL SUBUNIT, MITOCHONDRIAL"/>
    <property type="match status" value="1"/>
</dbReference>
<comment type="pathway">
    <text evidence="2">Carbohydrate metabolism; tricarboxylic acid cycle.</text>
</comment>
<feature type="region of interest" description="Disordered" evidence="15">
    <location>
        <begin position="1"/>
        <end position="29"/>
    </location>
</feature>
<keyword evidence="17" id="KW-1185">Reference proteome</keyword>
<comment type="subunit">
    <text evidence="4">Component of complex II composed of four subunits: the flavoprotein (FP) SDHA, iron-sulfur protein (IP) SDHB, and a cytochrome b560 composed of SDHC and SDHD.</text>
</comment>
<feature type="non-terminal residue" evidence="16">
    <location>
        <position position="190"/>
    </location>
</feature>
<sequence>MPGEGKDRERGNIFPGTQEGSPPGLQRGHGLGAWKLNLVGACGHHQGAPGQFQSPGLQHFHHTRKCCQKRIQEHLECFRVPMQHFRHTRRCCKKIVRGHLTPFEELELGGRGQSLQDWSGGGERIEEKRRKERKKRGLGQVVIDYVHGDAKVKAAKAALFVLSATTFAGLCYFNYHDVGICRAVAMLWSL</sequence>
<evidence type="ECO:0000256" key="9">
    <source>
        <dbReference type="ARBA" id="ARBA00022989"/>
    </source>
</evidence>
<keyword evidence="14" id="KW-0249">Electron transport</keyword>
<dbReference type="GO" id="GO:0046872">
    <property type="term" value="F:metal ion binding"/>
    <property type="evidence" value="ECO:0007669"/>
    <property type="project" value="UniProtKB-KW"/>
</dbReference>